<reference evidence="2" key="2">
    <citation type="submission" date="2019-01" db="EMBL/GenBank/DDBJ databases">
        <authorList>
            <person name="Thorell K."/>
        </authorList>
    </citation>
    <scope>NUCLEOTIDE SEQUENCE</scope>
    <source>
        <strain evidence="2">PC3714II</strain>
        <strain evidence="1">PC5099IV</strain>
    </source>
</reference>
<evidence type="ECO:0000313" key="4">
    <source>
        <dbReference type="Proteomes" id="UP000324574"/>
    </source>
</evidence>
<protein>
    <submittedName>
        <fullName evidence="2">Uncharacterized protein</fullName>
    </submittedName>
</protein>
<sequence>MSQLLKKEDAIFEKAINKYNYFTDNEDLLNEYDRKEAYLIYQDSLMKVAEKDGFDEGIKR</sequence>
<comment type="caution">
    <text evidence="2">The sequence shown here is derived from an EMBL/GenBank/DDBJ whole genome shotgun (WGS) entry which is preliminary data.</text>
</comment>
<gene>
    <name evidence="2" type="ORF">EPJ70_00490</name>
    <name evidence="1" type="ORF">EPJ71_01345</name>
</gene>
<evidence type="ECO:0000313" key="1">
    <source>
        <dbReference type="EMBL" id="TXJ34530.1"/>
    </source>
</evidence>
<evidence type="ECO:0000313" key="2">
    <source>
        <dbReference type="EMBL" id="TXJ46657.1"/>
    </source>
</evidence>
<dbReference type="RefSeq" id="WP_021958078.1">
    <property type="nucleotide sequence ID" value="NZ_CAUDFA010000087.1"/>
</dbReference>
<dbReference type="Proteomes" id="UP000324574">
    <property type="component" value="Unassembled WGS sequence"/>
</dbReference>
<dbReference type="EMBL" id="SAXZ01000001">
    <property type="protein sequence ID" value="TXJ34530.1"/>
    <property type="molecule type" value="Genomic_DNA"/>
</dbReference>
<organism evidence="2 4">
    <name type="scientific">Brachyspira aalborgi</name>
    <dbReference type="NCBI Taxonomy" id="29522"/>
    <lineage>
        <taxon>Bacteria</taxon>
        <taxon>Pseudomonadati</taxon>
        <taxon>Spirochaetota</taxon>
        <taxon>Spirochaetia</taxon>
        <taxon>Brachyspirales</taxon>
        <taxon>Brachyspiraceae</taxon>
        <taxon>Brachyspira</taxon>
    </lineage>
</organism>
<evidence type="ECO:0000313" key="3">
    <source>
        <dbReference type="Proteomes" id="UP000322659"/>
    </source>
</evidence>
<name>A0A5C8EET5_9SPIR</name>
<dbReference type="EMBL" id="SAYG01000002">
    <property type="protein sequence ID" value="TXJ46657.1"/>
    <property type="molecule type" value="Genomic_DNA"/>
</dbReference>
<keyword evidence="3" id="KW-1185">Reference proteome</keyword>
<dbReference type="Proteomes" id="UP000322659">
    <property type="component" value="Unassembled WGS sequence"/>
</dbReference>
<accession>A0A5C8EET5</accession>
<reference evidence="3 4" key="1">
    <citation type="journal article" date="1992" name="Lakartidningen">
        <title>[Penicillin V and not amoxicillin is the first choice preparation in acute otitis].</title>
        <authorList>
            <person name="Kamme C."/>
            <person name="Lundgren K."/>
            <person name="Prellner K."/>
        </authorList>
    </citation>
    <scope>NUCLEOTIDE SEQUENCE [LARGE SCALE GENOMIC DNA]</scope>
    <source>
        <strain evidence="2 4">PC3714II</strain>
        <strain evidence="1 3">PC5099IV</strain>
    </source>
</reference>
<proteinExistence type="predicted"/>
<dbReference type="AlphaFoldDB" id="A0A5C8EET5"/>